<dbReference type="PROSITE" id="PS00061">
    <property type="entry name" value="ADH_SHORT"/>
    <property type="match status" value="1"/>
</dbReference>
<name>A0ABY2RZG1_9PSEU</name>
<evidence type="ECO:0000256" key="1">
    <source>
        <dbReference type="ARBA" id="ARBA00006484"/>
    </source>
</evidence>
<dbReference type="InterPro" id="IPR057326">
    <property type="entry name" value="KR_dom"/>
</dbReference>
<dbReference type="PRINTS" id="PR00080">
    <property type="entry name" value="SDRFAMILY"/>
</dbReference>
<gene>
    <name evidence="6" type="ORF">FCN18_28250</name>
</gene>
<dbReference type="SUPFAM" id="SSF51735">
    <property type="entry name" value="NAD(P)-binding Rossmann-fold domains"/>
    <property type="match status" value="1"/>
</dbReference>
<dbReference type="InterPro" id="IPR036291">
    <property type="entry name" value="NAD(P)-bd_dom_sf"/>
</dbReference>
<keyword evidence="7" id="KW-1185">Reference proteome</keyword>
<comment type="similarity">
    <text evidence="1 3">Belongs to the short-chain dehydrogenases/reductases (SDR) family.</text>
</comment>
<reference evidence="6 7" key="1">
    <citation type="journal article" date="2015" name="Antonie Van Leeuwenhoek">
        <title>Prauserella endophytica sp. nov., an endophytic actinobacterium isolated from Tamarix taklamakanensis.</title>
        <authorList>
            <person name="Liu J.M."/>
            <person name="Habden X."/>
            <person name="Guo L."/>
            <person name="Tuo L."/>
            <person name="Jiang Z.K."/>
            <person name="Liu S.W."/>
            <person name="Liu X.F."/>
            <person name="Chen L."/>
            <person name="Li R.F."/>
            <person name="Zhang Y.Q."/>
            <person name="Sun C.H."/>
        </authorList>
    </citation>
    <scope>NUCLEOTIDE SEQUENCE [LARGE SCALE GENOMIC DNA]</scope>
    <source>
        <strain evidence="6 7">CGMCC 4.7182</strain>
    </source>
</reference>
<protein>
    <submittedName>
        <fullName evidence="6">SDR family oxidoreductase</fullName>
    </submittedName>
</protein>
<evidence type="ECO:0000256" key="3">
    <source>
        <dbReference type="RuleBase" id="RU000363"/>
    </source>
</evidence>
<feature type="region of interest" description="Disordered" evidence="4">
    <location>
        <begin position="1"/>
        <end position="22"/>
    </location>
</feature>
<organism evidence="6 7">
    <name type="scientific">Prauserella endophytica</name>
    <dbReference type="NCBI Taxonomy" id="1592324"/>
    <lineage>
        <taxon>Bacteria</taxon>
        <taxon>Bacillati</taxon>
        <taxon>Actinomycetota</taxon>
        <taxon>Actinomycetes</taxon>
        <taxon>Pseudonocardiales</taxon>
        <taxon>Pseudonocardiaceae</taxon>
        <taxon>Prauserella</taxon>
        <taxon>Prauserella coralliicola group</taxon>
    </lineage>
</organism>
<dbReference type="PANTHER" id="PTHR42760:SF133">
    <property type="entry name" value="3-OXOACYL-[ACYL-CARRIER-PROTEIN] REDUCTASE"/>
    <property type="match status" value="1"/>
</dbReference>
<dbReference type="Proteomes" id="UP000309992">
    <property type="component" value="Unassembled WGS sequence"/>
</dbReference>
<dbReference type="PRINTS" id="PR00081">
    <property type="entry name" value="GDHRDH"/>
</dbReference>
<dbReference type="Gene3D" id="3.40.50.720">
    <property type="entry name" value="NAD(P)-binding Rossmann-like Domain"/>
    <property type="match status" value="1"/>
</dbReference>
<evidence type="ECO:0000256" key="4">
    <source>
        <dbReference type="SAM" id="MobiDB-lite"/>
    </source>
</evidence>
<accession>A0ABY2RZG1</accession>
<keyword evidence="2" id="KW-0560">Oxidoreductase</keyword>
<feature type="compositionally biased region" description="Basic and acidic residues" evidence="4">
    <location>
        <begin position="1"/>
        <end position="14"/>
    </location>
</feature>
<dbReference type="EMBL" id="SWMS01000019">
    <property type="protein sequence ID" value="TKG64934.1"/>
    <property type="molecule type" value="Genomic_DNA"/>
</dbReference>
<evidence type="ECO:0000313" key="6">
    <source>
        <dbReference type="EMBL" id="TKG64934.1"/>
    </source>
</evidence>
<evidence type="ECO:0000256" key="2">
    <source>
        <dbReference type="ARBA" id="ARBA00023002"/>
    </source>
</evidence>
<evidence type="ECO:0000313" key="7">
    <source>
        <dbReference type="Proteomes" id="UP000309992"/>
    </source>
</evidence>
<dbReference type="InterPro" id="IPR020904">
    <property type="entry name" value="Sc_DH/Rdtase_CS"/>
</dbReference>
<comment type="caution">
    <text evidence="6">The sequence shown here is derived from an EMBL/GenBank/DDBJ whole genome shotgun (WGS) entry which is preliminary data.</text>
</comment>
<evidence type="ECO:0000259" key="5">
    <source>
        <dbReference type="SMART" id="SM00822"/>
    </source>
</evidence>
<dbReference type="PANTHER" id="PTHR42760">
    <property type="entry name" value="SHORT-CHAIN DEHYDROGENASES/REDUCTASES FAMILY MEMBER"/>
    <property type="match status" value="1"/>
</dbReference>
<sequence>MTDDQVRSAPDRHPGFPAPSDLHAGRTYLVTGAARGIGRATAEVLLTHGATVAIADVDEEAITTTAREIEAMPVVLDVTSRESWEQARDVLTREFGPRLAGLVNNAGITRDKTLSKMDDTMWDSVLDTHLRGTWLGCQVMRPLIAAPSVEDRAGQSTVVTDAYGRPAGGAIVNTSSSGRHGSYGQTNYSAAKAGIVGLTKTIALEFARFGIRANCVSPGPVETDMTAGVPDEVKATWLDSLMLSRMGLPHEIGTATAFLLSPAASYITAQVLDVNGGEWHP</sequence>
<dbReference type="Pfam" id="PF00106">
    <property type="entry name" value="adh_short"/>
    <property type="match status" value="1"/>
</dbReference>
<proteinExistence type="inferred from homology"/>
<feature type="domain" description="Ketoreductase" evidence="5">
    <location>
        <begin position="26"/>
        <end position="224"/>
    </location>
</feature>
<dbReference type="SMART" id="SM00822">
    <property type="entry name" value="PKS_KR"/>
    <property type="match status" value="1"/>
</dbReference>
<dbReference type="InterPro" id="IPR002347">
    <property type="entry name" value="SDR_fam"/>
</dbReference>